<gene>
    <name evidence="3" type="ORF">H257_10681</name>
</gene>
<dbReference type="EMBL" id="KI913142">
    <property type="protein sequence ID" value="ETV75093.1"/>
    <property type="molecule type" value="Genomic_DNA"/>
</dbReference>
<feature type="compositionally biased region" description="Pro residues" evidence="2">
    <location>
        <begin position="255"/>
        <end position="274"/>
    </location>
</feature>
<dbReference type="VEuPathDB" id="FungiDB:H257_10681"/>
<dbReference type="GeneID" id="20812677"/>
<feature type="compositionally biased region" description="Low complexity" evidence="2">
    <location>
        <begin position="105"/>
        <end position="117"/>
    </location>
</feature>
<feature type="region of interest" description="Disordered" evidence="2">
    <location>
        <begin position="103"/>
        <end position="160"/>
    </location>
</feature>
<feature type="compositionally biased region" description="Pro residues" evidence="2">
    <location>
        <begin position="138"/>
        <end position="158"/>
    </location>
</feature>
<reference evidence="3" key="1">
    <citation type="submission" date="2013-12" db="EMBL/GenBank/DDBJ databases">
        <title>The Genome Sequence of Aphanomyces astaci APO3.</title>
        <authorList>
            <consortium name="The Broad Institute Genomics Platform"/>
            <person name="Russ C."/>
            <person name="Tyler B."/>
            <person name="van West P."/>
            <person name="Dieguez-Uribeondo J."/>
            <person name="Young S.K."/>
            <person name="Zeng Q."/>
            <person name="Gargeya S."/>
            <person name="Fitzgerald M."/>
            <person name="Abouelleil A."/>
            <person name="Alvarado L."/>
            <person name="Chapman S.B."/>
            <person name="Gainer-Dewar J."/>
            <person name="Goldberg J."/>
            <person name="Griggs A."/>
            <person name="Gujja S."/>
            <person name="Hansen M."/>
            <person name="Howarth C."/>
            <person name="Imamovic A."/>
            <person name="Ireland A."/>
            <person name="Larimer J."/>
            <person name="McCowan C."/>
            <person name="Murphy C."/>
            <person name="Pearson M."/>
            <person name="Poon T.W."/>
            <person name="Priest M."/>
            <person name="Roberts A."/>
            <person name="Saif S."/>
            <person name="Shea T."/>
            <person name="Sykes S."/>
            <person name="Wortman J."/>
            <person name="Nusbaum C."/>
            <person name="Birren B."/>
        </authorList>
    </citation>
    <scope>NUCLEOTIDE SEQUENCE [LARGE SCALE GENOMIC DNA]</scope>
    <source>
        <strain evidence="3">APO3</strain>
    </source>
</reference>
<name>W4G842_APHAT</name>
<dbReference type="OrthoDB" id="268027at2759"/>
<evidence type="ECO:0000256" key="2">
    <source>
        <dbReference type="SAM" id="MobiDB-lite"/>
    </source>
</evidence>
<dbReference type="GO" id="GO:0030041">
    <property type="term" value="P:actin filament polymerization"/>
    <property type="evidence" value="ECO:0007669"/>
    <property type="project" value="TreeGrafter"/>
</dbReference>
<dbReference type="PANTHER" id="PTHR13015:SF0">
    <property type="entry name" value="WASH COMPLEX SUBUNIT 3"/>
    <property type="match status" value="1"/>
</dbReference>
<dbReference type="AlphaFoldDB" id="W4G842"/>
<dbReference type="Pfam" id="PF10152">
    <property type="entry name" value="CCDC53"/>
    <property type="match status" value="2"/>
</dbReference>
<protein>
    <recommendedName>
        <fullName evidence="4">WASH complex subunit CCDC53</fullName>
    </recommendedName>
</protein>
<dbReference type="RefSeq" id="XP_009835597.1">
    <property type="nucleotide sequence ID" value="XM_009837295.1"/>
</dbReference>
<comment type="similarity">
    <text evidence="1">Belongs to the CCDC53 family.</text>
</comment>
<dbReference type="PANTHER" id="PTHR13015">
    <property type="entry name" value="PROTEIN AD-016-RELATED"/>
    <property type="match status" value="1"/>
</dbReference>
<feature type="compositionally biased region" description="Pro residues" evidence="2">
    <location>
        <begin position="118"/>
        <end position="129"/>
    </location>
</feature>
<dbReference type="InterPro" id="IPR019309">
    <property type="entry name" value="WASHC3"/>
</dbReference>
<dbReference type="GO" id="GO:0006887">
    <property type="term" value="P:exocytosis"/>
    <property type="evidence" value="ECO:0007669"/>
    <property type="project" value="TreeGrafter"/>
</dbReference>
<dbReference type="GO" id="GO:0071203">
    <property type="term" value="C:WASH complex"/>
    <property type="evidence" value="ECO:0007669"/>
    <property type="project" value="InterPro"/>
</dbReference>
<dbReference type="STRING" id="112090.W4G842"/>
<feature type="region of interest" description="Disordered" evidence="2">
    <location>
        <begin position="342"/>
        <end position="368"/>
    </location>
</feature>
<feature type="compositionally biased region" description="Low complexity" evidence="2">
    <location>
        <begin position="243"/>
        <end position="254"/>
    </location>
</feature>
<sequence length="368" mass="38134">MSLLAAPPVAETALVVSSGAPPQKEELPVDLMQVPSIPLQKTLLLLTNFCTNTVRFINHFSSLCEERLATTSKNLTRLEISLAILEAKLNSIPDLPSTVTPAVDLPADLNLPPTDAAPAPPPPPPPGPAPDTTSSSVGPPPPPPPPTSSDSPPPPPPAAEVALLKLKDDPMFTTYFTMQRLGMPHLAIRQKMIMDGMDPAVLSMDPEGPSPSATSLVLAAPPSDPTSDNSTALALVAPPPFLPSTTPELDLPPLSSSPPPPPPPPPSSGLPPLPVEGGIGLPPPPPSAPAAEPAPLAPSPSFLKLKDDPMFEKYFKMLKLGMPEGVVRHKLAMDGITLDILSMDPESPSPNGGTAAPVAAADDDDDDF</sequence>
<proteinExistence type="inferred from homology"/>
<accession>W4G842</accession>
<evidence type="ECO:0000313" key="3">
    <source>
        <dbReference type="EMBL" id="ETV75093.1"/>
    </source>
</evidence>
<organism evidence="3">
    <name type="scientific">Aphanomyces astaci</name>
    <name type="common">Crayfish plague agent</name>
    <dbReference type="NCBI Taxonomy" id="112090"/>
    <lineage>
        <taxon>Eukaryota</taxon>
        <taxon>Sar</taxon>
        <taxon>Stramenopiles</taxon>
        <taxon>Oomycota</taxon>
        <taxon>Saprolegniomycetes</taxon>
        <taxon>Saprolegniales</taxon>
        <taxon>Verrucalvaceae</taxon>
        <taxon>Aphanomyces</taxon>
    </lineage>
</organism>
<evidence type="ECO:0000256" key="1">
    <source>
        <dbReference type="ARBA" id="ARBA00006290"/>
    </source>
</evidence>
<evidence type="ECO:0008006" key="4">
    <source>
        <dbReference type="Google" id="ProtNLM"/>
    </source>
</evidence>
<feature type="region of interest" description="Disordered" evidence="2">
    <location>
        <begin position="200"/>
        <end position="303"/>
    </location>
</feature>